<evidence type="ECO:0000259" key="1">
    <source>
        <dbReference type="Pfam" id="PF03235"/>
    </source>
</evidence>
<dbReference type="PANTHER" id="PTHR39639">
    <property type="entry name" value="CHROMOSOME 16, WHOLE GENOME SHOTGUN SEQUENCE"/>
    <property type="match status" value="1"/>
</dbReference>
<organism evidence="2 3">
    <name type="scientific">Mucilaginibacter roseus</name>
    <dbReference type="NCBI Taxonomy" id="1528868"/>
    <lineage>
        <taxon>Bacteria</taxon>
        <taxon>Pseudomonadati</taxon>
        <taxon>Bacteroidota</taxon>
        <taxon>Sphingobacteriia</taxon>
        <taxon>Sphingobacteriales</taxon>
        <taxon>Sphingobacteriaceae</taxon>
        <taxon>Mucilaginibacter</taxon>
    </lineage>
</organism>
<dbReference type="RefSeq" id="WP_232174927.1">
    <property type="nucleotide sequence ID" value="NZ_JAJPWV010000001.1"/>
</dbReference>
<sequence length="395" mass="46366">MLKKKAARVALSNLNIISSMVYSTTEWDLQTLIDYYNNNQINLNPPYQRGDIWSAASKKRLIESIKSEYPLPIFFLYRTDTGVFDMVDGQQRTRTILGYAKGLFADTEKKTINETDRNFFFKQYKIAVCVITKAQEGEVEDFYFRVNKFGSKLNRPEILKAQFRNSVLQKLVESISDSPQFTSLNIFTTATLNRLSDLDFVGELLTLTKDGITDKKIAVDRFYEDANFTEHAAKDLEVKFYNVLDDVIRFNEIYEIEKTRYKQRNDFYTLFNFLLNNRELHKDTLDYFYQLLVVIDPDISPSQENCYAFQEYATNCVTQSNSKKAREERLRFFNEFLLNETSLIDLDDASESTMKDVLLFYGFQTDVLVSVEKFQVVNRDRLIEKTQRNYFDEVV</sequence>
<dbReference type="Proteomes" id="UP001199919">
    <property type="component" value="Unassembled WGS sequence"/>
</dbReference>
<reference evidence="2 3" key="1">
    <citation type="submission" date="2021-12" db="EMBL/GenBank/DDBJ databases">
        <title>Mucilaginibacter roseus genome.</title>
        <authorList>
            <person name="Ferreira J.R."/>
            <person name="Newman J.D."/>
        </authorList>
    </citation>
    <scope>NUCLEOTIDE SEQUENCE [LARGE SCALE GENOMIC DNA]</scope>
    <source>
        <strain evidence="2 3">LMG 28454</strain>
    </source>
</reference>
<protein>
    <submittedName>
        <fullName evidence="2">DUF262 domain-containing protein</fullName>
    </submittedName>
</protein>
<dbReference type="InterPro" id="IPR004919">
    <property type="entry name" value="GmrSD_N"/>
</dbReference>
<evidence type="ECO:0000313" key="2">
    <source>
        <dbReference type="EMBL" id="MCD8739052.1"/>
    </source>
</evidence>
<gene>
    <name evidence="2" type="ORF">LT679_00435</name>
</gene>
<evidence type="ECO:0000313" key="3">
    <source>
        <dbReference type="Proteomes" id="UP001199919"/>
    </source>
</evidence>
<accession>A0ABS8TZM8</accession>
<name>A0ABS8TZM8_9SPHI</name>
<feature type="domain" description="GmrSD restriction endonucleases N-terminal" evidence="1">
    <location>
        <begin position="34"/>
        <end position="163"/>
    </location>
</feature>
<proteinExistence type="predicted"/>
<dbReference type="EMBL" id="JAJPWV010000001">
    <property type="protein sequence ID" value="MCD8739052.1"/>
    <property type="molecule type" value="Genomic_DNA"/>
</dbReference>
<keyword evidence="3" id="KW-1185">Reference proteome</keyword>
<comment type="caution">
    <text evidence="2">The sequence shown here is derived from an EMBL/GenBank/DDBJ whole genome shotgun (WGS) entry which is preliminary data.</text>
</comment>
<dbReference type="Pfam" id="PF03235">
    <property type="entry name" value="GmrSD_N"/>
    <property type="match status" value="1"/>
</dbReference>
<dbReference type="PANTHER" id="PTHR39639:SF1">
    <property type="entry name" value="DUF262 DOMAIN-CONTAINING PROTEIN"/>
    <property type="match status" value="1"/>
</dbReference>